<proteinExistence type="predicted"/>
<protein>
    <submittedName>
        <fullName evidence="1">Uncharacterized protein</fullName>
    </submittedName>
</protein>
<name>A0A0E9WGH1_ANGAN</name>
<accession>A0A0E9WGH1</accession>
<reference evidence="1" key="1">
    <citation type="submission" date="2014-11" db="EMBL/GenBank/DDBJ databases">
        <authorList>
            <person name="Amaro Gonzalez C."/>
        </authorList>
    </citation>
    <scope>NUCLEOTIDE SEQUENCE</scope>
</reference>
<dbReference type="AlphaFoldDB" id="A0A0E9WGH1"/>
<reference evidence="1" key="2">
    <citation type="journal article" date="2015" name="Fish Shellfish Immunol.">
        <title>Early steps in the European eel (Anguilla anguilla)-Vibrio vulnificus interaction in the gills: Role of the RtxA13 toxin.</title>
        <authorList>
            <person name="Callol A."/>
            <person name="Pajuelo D."/>
            <person name="Ebbesson L."/>
            <person name="Teles M."/>
            <person name="MacKenzie S."/>
            <person name="Amaro C."/>
        </authorList>
    </citation>
    <scope>NUCLEOTIDE SEQUENCE</scope>
</reference>
<evidence type="ECO:0000313" key="1">
    <source>
        <dbReference type="EMBL" id="JAH89484.1"/>
    </source>
</evidence>
<sequence length="52" mass="5849">MLFHVSNSCLGPPVDMDRSACTCCLAGTAIQSNYYAMVQFYSLEYVVLFIFK</sequence>
<organism evidence="1">
    <name type="scientific">Anguilla anguilla</name>
    <name type="common">European freshwater eel</name>
    <name type="synonym">Muraena anguilla</name>
    <dbReference type="NCBI Taxonomy" id="7936"/>
    <lineage>
        <taxon>Eukaryota</taxon>
        <taxon>Metazoa</taxon>
        <taxon>Chordata</taxon>
        <taxon>Craniata</taxon>
        <taxon>Vertebrata</taxon>
        <taxon>Euteleostomi</taxon>
        <taxon>Actinopterygii</taxon>
        <taxon>Neopterygii</taxon>
        <taxon>Teleostei</taxon>
        <taxon>Anguilliformes</taxon>
        <taxon>Anguillidae</taxon>
        <taxon>Anguilla</taxon>
    </lineage>
</organism>
<dbReference type="EMBL" id="GBXM01019093">
    <property type="protein sequence ID" value="JAH89484.1"/>
    <property type="molecule type" value="Transcribed_RNA"/>
</dbReference>